<sequence length="374" mass="41656">MTHSPSPMQRVLIRDDFAHPASLNNDHVIDNVLAYLIPFRILLLLVLRQCTQDKKVSMLQCTSNVLAVVEGDLERSTERGGKRLGNSGEAQRIHTLSKILETFRHLYAHMATMAMEIASPPTNPLSPSKRRHSPNMSIDLSDLPPLSQPTPPSNTLLITNLQALEIFTASNLESIQRAINEHAPIHSFAPLKSFRRIVCSFFSIDDAINIRRVLDGETVLGSRVRVYFGAETKIDMEDQHLQAPESSKLFFISPPPSPPMGWEMRNEDPPNKEVHAEDLAVALSKLEAKPNAPVEQKLEVESTQERPITTRQRSGTGTLVYHPDDHGDSPDLPAIAVEDTSDSLQPQDGDVSPMEGMEKKMIHTARPPVELMEQ</sequence>
<comment type="similarity">
    <text evidence="1">Belongs to the RCAN family.</text>
</comment>
<dbReference type="GO" id="GO:0005634">
    <property type="term" value="C:nucleus"/>
    <property type="evidence" value="ECO:0007669"/>
    <property type="project" value="TreeGrafter"/>
</dbReference>
<gene>
    <name evidence="3" type="ORF">D0862_13144</name>
</gene>
<comment type="caution">
    <text evidence="3">The sequence shown here is derived from an EMBL/GenBank/DDBJ whole genome shotgun (WGS) entry which is preliminary data.</text>
</comment>
<protein>
    <recommendedName>
        <fullName evidence="5">Calcipressin</fullName>
    </recommendedName>
</protein>
<feature type="region of interest" description="Disordered" evidence="2">
    <location>
        <begin position="292"/>
        <end position="374"/>
    </location>
</feature>
<organism evidence="3 4">
    <name type="scientific">Hortaea werneckii</name>
    <name type="common">Black yeast</name>
    <name type="synonym">Cladosporium werneckii</name>
    <dbReference type="NCBI Taxonomy" id="91943"/>
    <lineage>
        <taxon>Eukaryota</taxon>
        <taxon>Fungi</taxon>
        <taxon>Dikarya</taxon>
        <taxon>Ascomycota</taxon>
        <taxon>Pezizomycotina</taxon>
        <taxon>Dothideomycetes</taxon>
        <taxon>Dothideomycetidae</taxon>
        <taxon>Mycosphaerellales</taxon>
        <taxon>Teratosphaeriaceae</taxon>
        <taxon>Hortaea</taxon>
    </lineage>
</organism>
<dbReference type="VEuPathDB" id="FungiDB:BTJ68_01469"/>
<evidence type="ECO:0000313" key="4">
    <source>
        <dbReference type="Proteomes" id="UP000281468"/>
    </source>
</evidence>
<accession>A0A3M7ESK5</accession>
<feature type="compositionally biased region" description="Polar residues" evidence="2">
    <location>
        <begin position="305"/>
        <end position="317"/>
    </location>
</feature>
<dbReference type="InterPro" id="IPR012677">
    <property type="entry name" value="Nucleotide-bd_a/b_plait_sf"/>
</dbReference>
<dbReference type="InterPro" id="IPR035979">
    <property type="entry name" value="RBD_domain_sf"/>
</dbReference>
<proteinExistence type="inferred from homology"/>
<dbReference type="Gene3D" id="3.30.70.330">
    <property type="match status" value="1"/>
</dbReference>
<dbReference type="GO" id="GO:0008597">
    <property type="term" value="F:calcium-dependent protein serine/threonine phosphatase regulator activity"/>
    <property type="evidence" value="ECO:0007669"/>
    <property type="project" value="TreeGrafter"/>
</dbReference>
<dbReference type="InterPro" id="IPR006931">
    <property type="entry name" value="Calcipressin"/>
</dbReference>
<evidence type="ECO:0000256" key="2">
    <source>
        <dbReference type="SAM" id="MobiDB-lite"/>
    </source>
</evidence>
<dbReference type="GO" id="GO:0005737">
    <property type="term" value="C:cytoplasm"/>
    <property type="evidence" value="ECO:0007669"/>
    <property type="project" value="TreeGrafter"/>
</dbReference>
<reference evidence="3 4" key="1">
    <citation type="journal article" date="2018" name="BMC Genomics">
        <title>Genomic evidence for intraspecific hybridization in a clonal and extremely halotolerant yeast.</title>
        <authorList>
            <person name="Gostincar C."/>
            <person name="Stajich J.E."/>
            <person name="Zupancic J."/>
            <person name="Zalar P."/>
            <person name="Gunde-Cimerman N."/>
        </authorList>
    </citation>
    <scope>NUCLEOTIDE SEQUENCE [LARGE SCALE GENOMIC DNA]</scope>
    <source>
        <strain evidence="3 4">EXF-171</strain>
    </source>
</reference>
<evidence type="ECO:0008006" key="5">
    <source>
        <dbReference type="Google" id="ProtNLM"/>
    </source>
</evidence>
<dbReference type="GO" id="GO:0003676">
    <property type="term" value="F:nucleic acid binding"/>
    <property type="evidence" value="ECO:0007669"/>
    <property type="project" value="InterPro"/>
</dbReference>
<dbReference type="Proteomes" id="UP000281468">
    <property type="component" value="Unassembled WGS sequence"/>
</dbReference>
<dbReference type="AlphaFoldDB" id="A0A3M7ESK5"/>
<dbReference type="PANTHER" id="PTHR10300:SF14">
    <property type="entry name" value="PROTEIN SARAH"/>
    <property type="match status" value="1"/>
</dbReference>
<dbReference type="PANTHER" id="PTHR10300">
    <property type="entry name" value="CALCIPRESSIN"/>
    <property type="match status" value="1"/>
</dbReference>
<dbReference type="SUPFAM" id="SSF54928">
    <property type="entry name" value="RNA-binding domain, RBD"/>
    <property type="match status" value="1"/>
</dbReference>
<dbReference type="Pfam" id="PF04847">
    <property type="entry name" value="Calcipressin"/>
    <property type="match status" value="1"/>
</dbReference>
<evidence type="ECO:0000313" key="3">
    <source>
        <dbReference type="EMBL" id="RMY79549.1"/>
    </source>
</evidence>
<evidence type="ECO:0000256" key="1">
    <source>
        <dbReference type="ARBA" id="ARBA00008209"/>
    </source>
</evidence>
<dbReference type="GO" id="GO:0019722">
    <property type="term" value="P:calcium-mediated signaling"/>
    <property type="evidence" value="ECO:0007669"/>
    <property type="project" value="InterPro"/>
</dbReference>
<feature type="region of interest" description="Disordered" evidence="2">
    <location>
        <begin position="120"/>
        <end position="151"/>
    </location>
</feature>
<name>A0A3M7ESK5_HORWE</name>
<dbReference type="FunFam" id="3.30.70.330:FF:000503">
    <property type="entry name" value="Calcineurin binding protein, putative"/>
    <property type="match status" value="1"/>
</dbReference>
<dbReference type="EMBL" id="QWIQ01000693">
    <property type="protein sequence ID" value="RMY79549.1"/>
    <property type="molecule type" value="Genomic_DNA"/>
</dbReference>